<dbReference type="GeneID" id="6758956"/>
<dbReference type="InterPro" id="IPR001565">
    <property type="entry name" value="Synaptotagmin"/>
</dbReference>
<keyword evidence="2" id="KW-0472">Membrane</keyword>
<sequence>MNALSVIISGSCSAVMLILLVSCTWCFKRRKSNSSRGSSRQNFTTNFMNKVKYQKIHNTTNSSNNTQLSSQSVKALGYAKLGSDSQAPTVTKVTEEEPEEQTLSEDLGSIQFSLSYDYSKMTLIVKIMRAFNLPAKDLGGTSDPFVKTMLLPDKKHKLTTKVKRKNLNPVWGETFAFEGFPANKLQSRILHLQVLDYDRFSRNDPIGEVNLDMGEIELGDEVMFKRDLQPCNSRGKLGDLLLSLCYHPTTGDLTIVVMRCRNLKIMDISGSTDPYVKLSLMYGDKRLEKKKTTVKRRSLNPVFNESFMFNIPFERLRDISLIIHVMDYDKLSANDCLGHISLGTRATGYELKHWKEMLASPRRPVAKWHMIHT</sequence>
<dbReference type="eggNOG" id="KOG1028">
    <property type="taxonomic scope" value="Eukaryota"/>
</dbReference>
<dbReference type="GO" id="GO:0017158">
    <property type="term" value="P:regulation of calcium ion-dependent exocytosis"/>
    <property type="evidence" value="ECO:0000318"/>
    <property type="project" value="GO_Central"/>
</dbReference>
<dbReference type="KEGG" id="tad:TRIADDRAFT_32942"/>
<proteinExistence type="predicted"/>
<dbReference type="FunFam" id="2.60.40.150:FF:000140">
    <property type="entry name" value="synaptotagmin-7 isoform X1"/>
    <property type="match status" value="1"/>
</dbReference>
<dbReference type="CDD" id="cd08405">
    <property type="entry name" value="C2B_Synaptotagmin-7"/>
    <property type="match status" value="1"/>
</dbReference>
<evidence type="ECO:0000256" key="2">
    <source>
        <dbReference type="SAM" id="Phobius"/>
    </source>
</evidence>
<dbReference type="InterPro" id="IPR035892">
    <property type="entry name" value="C2_domain_sf"/>
</dbReference>
<dbReference type="CDD" id="cd08386">
    <property type="entry name" value="C2A_Synaptotagmin-7"/>
    <property type="match status" value="1"/>
</dbReference>
<dbReference type="EMBL" id="DS985267">
    <property type="protein sequence ID" value="EDV19760.1"/>
    <property type="molecule type" value="Genomic_DNA"/>
</dbReference>
<dbReference type="Pfam" id="PF00168">
    <property type="entry name" value="C2"/>
    <property type="match status" value="2"/>
</dbReference>
<reference evidence="4 5" key="1">
    <citation type="journal article" date="2008" name="Nature">
        <title>The Trichoplax genome and the nature of placozoans.</title>
        <authorList>
            <person name="Srivastava M."/>
            <person name="Begovic E."/>
            <person name="Chapman J."/>
            <person name="Putnam N.H."/>
            <person name="Hellsten U."/>
            <person name="Kawashima T."/>
            <person name="Kuo A."/>
            <person name="Mitros T."/>
            <person name="Salamov A."/>
            <person name="Carpenter M.L."/>
            <person name="Signorovitch A.Y."/>
            <person name="Moreno M.A."/>
            <person name="Kamm K."/>
            <person name="Grimwood J."/>
            <person name="Schmutz J."/>
            <person name="Shapiro H."/>
            <person name="Grigoriev I.V."/>
            <person name="Buss L.W."/>
            <person name="Schierwater B."/>
            <person name="Dellaporta S.L."/>
            <person name="Rokhsar D.S."/>
        </authorList>
    </citation>
    <scope>NUCLEOTIDE SEQUENCE [LARGE SCALE GENOMIC DNA]</scope>
    <source>
        <strain evidence="4 5">Grell-BS-1999</strain>
    </source>
</reference>
<keyword evidence="2" id="KW-1133">Transmembrane helix</keyword>
<organism evidence="4 5">
    <name type="scientific">Trichoplax adhaerens</name>
    <name type="common">Trichoplax reptans</name>
    <dbReference type="NCBI Taxonomy" id="10228"/>
    <lineage>
        <taxon>Eukaryota</taxon>
        <taxon>Metazoa</taxon>
        <taxon>Placozoa</taxon>
        <taxon>Uniplacotomia</taxon>
        <taxon>Trichoplacea</taxon>
        <taxon>Trichoplacidae</taxon>
        <taxon>Trichoplax</taxon>
    </lineage>
</organism>
<dbReference type="InterPro" id="IPR037741">
    <property type="entry name" value="C2B_Synaptotagmin-7"/>
</dbReference>
<dbReference type="GO" id="GO:0000149">
    <property type="term" value="F:SNARE binding"/>
    <property type="evidence" value="ECO:0000318"/>
    <property type="project" value="GO_Central"/>
</dbReference>
<dbReference type="PhylomeDB" id="B3SBZ5"/>
<dbReference type="RefSeq" id="XP_002117784.1">
    <property type="nucleotide sequence ID" value="XM_002117748.1"/>
</dbReference>
<dbReference type="FunFam" id="2.60.40.150:FF:000039">
    <property type="entry name" value="Synaptotagmin 11"/>
    <property type="match status" value="1"/>
</dbReference>
<protein>
    <submittedName>
        <fullName evidence="4">Synaptotagmin 7</fullName>
    </submittedName>
</protein>
<dbReference type="InterPro" id="IPR037732">
    <property type="entry name" value="C2A_Synaptotagmin-7"/>
</dbReference>
<dbReference type="PRINTS" id="PR00399">
    <property type="entry name" value="SYNAPTOTAGMN"/>
</dbReference>
<dbReference type="GO" id="GO:0005544">
    <property type="term" value="F:calcium-dependent phospholipid binding"/>
    <property type="evidence" value="ECO:0000318"/>
    <property type="project" value="GO_Central"/>
</dbReference>
<dbReference type="FunCoup" id="B3SBZ5">
    <property type="interactions" value="360"/>
</dbReference>
<dbReference type="InterPro" id="IPR000008">
    <property type="entry name" value="C2_dom"/>
</dbReference>
<dbReference type="InParanoid" id="B3SBZ5"/>
<evidence type="ECO:0000313" key="5">
    <source>
        <dbReference type="Proteomes" id="UP000009022"/>
    </source>
</evidence>
<dbReference type="PANTHER" id="PTHR10024:SF344">
    <property type="entry name" value="SYNAPTOTAGMIN-7"/>
    <property type="match status" value="1"/>
</dbReference>
<keyword evidence="5" id="KW-1185">Reference proteome</keyword>
<dbReference type="GO" id="GO:0016192">
    <property type="term" value="P:vesicle-mediated transport"/>
    <property type="evidence" value="ECO:0000318"/>
    <property type="project" value="GO_Central"/>
</dbReference>
<dbReference type="CTD" id="9066"/>
<dbReference type="Gene3D" id="2.60.40.150">
    <property type="entry name" value="C2 domain"/>
    <property type="match status" value="2"/>
</dbReference>
<dbReference type="SMART" id="SM00239">
    <property type="entry name" value="C2"/>
    <property type="match status" value="2"/>
</dbReference>
<feature type="transmembrane region" description="Helical" evidence="2">
    <location>
        <begin position="6"/>
        <end position="27"/>
    </location>
</feature>
<dbReference type="OrthoDB" id="67700at2759"/>
<evidence type="ECO:0000259" key="3">
    <source>
        <dbReference type="PROSITE" id="PS50004"/>
    </source>
</evidence>
<dbReference type="AlphaFoldDB" id="B3SBZ5"/>
<dbReference type="GO" id="GO:0070382">
    <property type="term" value="C:exocytic vesicle"/>
    <property type="evidence" value="ECO:0000318"/>
    <property type="project" value="GO_Central"/>
</dbReference>
<dbReference type="PROSITE" id="PS50004">
    <property type="entry name" value="C2"/>
    <property type="match status" value="2"/>
</dbReference>
<gene>
    <name evidence="4" type="primary">Syt7</name>
    <name evidence="4" type="ORF">TRIADDRAFT_32942</name>
</gene>
<accession>B3SBZ5</accession>
<dbReference type="Proteomes" id="UP000009022">
    <property type="component" value="Unassembled WGS sequence"/>
</dbReference>
<dbReference type="GO" id="GO:0006906">
    <property type="term" value="P:vesicle fusion"/>
    <property type="evidence" value="ECO:0000318"/>
    <property type="project" value="GO_Central"/>
</dbReference>
<evidence type="ECO:0000313" key="4">
    <source>
        <dbReference type="EMBL" id="EDV19760.1"/>
    </source>
</evidence>
<feature type="domain" description="C2" evidence="3">
    <location>
        <begin position="236"/>
        <end position="369"/>
    </location>
</feature>
<keyword evidence="2" id="KW-0812">Transmembrane</keyword>
<dbReference type="PANTHER" id="PTHR10024">
    <property type="entry name" value="SYNAPTOTAGMIN"/>
    <property type="match status" value="1"/>
</dbReference>
<keyword evidence="1" id="KW-0677">Repeat</keyword>
<dbReference type="SUPFAM" id="SSF49562">
    <property type="entry name" value="C2 domain (Calcium/lipid-binding domain, CaLB)"/>
    <property type="match status" value="2"/>
</dbReference>
<evidence type="ECO:0000256" key="1">
    <source>
        <dbReference type="ARBA" id="ARBA00022737"/>
    </source>
</evidence>
<dbReference type="PRINTS" id="PR00360">
    <property type="entry name" value="C2DOMAIN"/>
</dbReference>
<feature type="domain" description="C2" evidence="3">
    <location>
        <begin position="106"/>
        <end position="226"/>
    </location>
</feature>
<dbReference type="HOGENOM" id="CLU_023008_11_0_1"/>
<dbReference type="GO" id="GO:0061891">
    <property type="term" value="F:calcium ion sensor activity"/>
    <property type="evidence" value="ECO:0000318"/>
    <property type="project" value="GO_Central"/>
</dbReference>
<name>B3SBZ5_TRIAD</name>
<dbReference type="STRING" id="10228.B3SBZ5"/>
<dbReference type="GO" id="GO:0005886">
    <property type="term" value="C:plasma membrane"/>
    <property type="evidence" value="ECO:0000318"/>
    <property type="project" value="GO_Central"/>
</dbReference>